<name>A0A402CP43_9BACT</name>
<sequence>MNGREAGESLTETMIHPTAVIDPTAHIGKDVEIGAYCVIGAEVSIGDGSQLRAHVVIEPYVTVGAGCEIFSGAVLGGIPQDRKFKGEKSFLIIGDNNVIREHVTIHRAAGAGNETRIGDGNQIMAYCHIGHNCMIGSGITMANMVGIAGHVEVEDRVVLGGIVGIHQFVRIGKLAMIGGYSKVVQDIPPFMMADGRPCKILDLNVIGLRRSGVSAHTRADLKQAYKTLYRSSMNMSQALETIETDIDESPERDYLLSFIRNIRFGSNGRQNDAARS</sequence>
<keyword evidence="5" id="KW-0677">Repeat</keyword>
<evidence type="ECO:0000256" key="6">
    <source>
        <dbReference type="ARBA" id="ARBA00023098"/>
    </source>
</evidence>
<dbReference type="PANTHER" id="PTHR43480">
    <property type="entry name" value="ACYL-[ACYL-CARRIER-PROTEIN]--UDP-N-ACETYLGLUCOSAMINE O-ACYLTRANSFERASE"/>
    <property type="match status" value="1"/>
</dbReference>
<keyword evidence="1" id="KW-0963">Cytoplasm</keyword>
<dbReference type="KEGG" id="ccot:CCAX7_51070"/>
<evidence type="ECO:0000313" key="9">
    <source>
        <dbReference type="Proteomes" id="UP000287394"/>
    </source>
</evidence>
<dbReference type="Proteomes" id="UP000287394">
    <property type="component" value="Chromosome"/>
</dbReference>
<dbReference type="GO" id="GO:0009245">
    <property type="term" value="P:lipid A biosynthetic process"/>
    <property type="evidence" value="ECO:0007669"/>
    <property type="project" value="UniProtKB-KW"/>
</dbReference>
<dbReference type="Gene3D" id="1.20.1180.10">
    <property type="entry name" value="Udp N-acetylglucosamine O-acyltransferase, C-terminal domain"/>
    <property type="match status" value="1"/>
</dbReference>
<keyword evidence="6" id="KW-0443">Lipid metabolism</keyword>
<evidence type="ECO:0000256" key="5">
    <source>
        <dbReference type="ARBA" id="ARBA00022737"/>
    </source>
</evidence>
<dbReference type="EMBL" id="AP025739">
    <property type="protein sequence ID" value="BDI33056.1"/>
    <property type="molecule type" value="Genomic_DNA"/>
</dbReference>
<accession>A0A402CP43</accession>
<dbReference type="GO" id="GO:0016020">
    <property type="term" value="C:membrane"/>
    <property type="evidence" value="ECO:0007669"/>
    <property type="project" value="GOC"/>
</dbReference>
<dbReference type="NCBIfam" id="NF003657">
    <property type="entry name" value="PRK05289.1"/>
    <property type="match status" value="1"/>
</dbReference>
<dbReference type="CDD" id="cd03351">
    <property type="entry name" value="LbH_UDP-GlcNAc_AT"/>
    <property type="match status" value="1"/>
</dbReference>
<dbReference type="PANTHER" id="PTHR43480:SF1">
    <property type="entry name" value="ACYL-[ACYL-CARRIER-PROTEIN]--UDP-N-ACETYLGLUCOSAMINE O-ACYLTRANSFERASE, MITOCHONDRIAL-RELATED"/>
    <property type="match status" value="1"/>
</dbReference>
<dbReference type="InterPro" id="IPR001451">
    <property type="entry name" value="Hexapep"/>
</dbReference>
<dbReference type="Pfam" id="PF13720">
    <property type="entry name" value="Acetyltransf_11"/>
    <property type="match status" value="1"/>
</dbReference>
<evidence type="ECO:0000256" key="2">
    <source>
        <dbReference type="ARBA" id="ARBA00022516"/>
    </source>
</evidence>
<dbReference type="InterPro" id="IPR011004">
    <property type="entry name" value="Trimer_LpxA-like_sf"/>
</dbReference>
<dbReference type="InterPro" id="IPR037157">
    <property type="entry name" value="Acetyltransf_C_sf"/>
</dbReference>
<evidence type="ECO:0000256" key="7">
    <source>
        <dbReference type="ARBA" id="ARBA00023315"/>
    </source>
</evidence>
<dbReference type="GO" id="GO:0008780">
    <property type="term" value="F:acyl-[acyl-carrier-protein]-UDP-N-acetylglucosamine O-acyltransferase activity"/>
    <property type="evidence" value="ECO:0007669"/>
    <property type="project" value="InterPro"/>
</dbReference>
<reference evidence="8 9" key="1">
    <citation type="journal article" date="2019" name="Int. J. Syst. Evol. Microbiol.">
        <title>Capsulimonas corticalis gen. nov., sp. nov., an aerobic capsulated bacterium, of a novel bacterial order, Capsulimonadales ord. nov., of the class Armatimonadia of the phylum Armatimonadetes.</title>
        <authorList>
            <person name="Li J."/>
            <person name="Kudo C."/>
            <person name="Tonouchi A."/>
        </authorList>
    </citation>
    <scope>NUCLEOTIDE SEQUENCE [LARGE SCALE GENOMIC DNA]</scope>
    <source>
        <strain evidence="8 9">AX-7</strain>
    </source>
</reference>
<keyword evidence="4" id="KW-0808">Transferase</keyword>
<dbReference type="PROSITE" id="PS00101">
    <property type="entry name" value="HEXAPEP_TRANSFERASES"/>
    <property type="match status" value="2"/>
</dbReference>
<dbReference type="PIRSF" id="PIRSF000456">
    <property type="entry name" value="UDP-GlcNAc_acltr"/>
    <property type="match status" value="1"/>
</dbReference>
<protein>
    <submittedName>
        <fullName evidence="8">Acyl-[acyl-carrier-protein]--UDP-N-acetylglucosamine O-acyltransferase</fullName>
    </submittedName>
</protein>
<keyword evidence="3" id="KW-0441">Lipid A biosynthesis</keyword>
<dbReference type="Pfam" id="PF00132">
    <property type="entry name" value="Hexapep"/>
    <property type="match status" value="2"/>
</dbReference>
<evidence type="ECO:0000256" key="1">
    <source>
        <dbReference type="ARBA" id="ARBA00022490"/>
    </source>
</evidence>
<dbReference type="Gene3D" id="2.160.10.10">
    <property type="entry name" value="Hexapeptide repeat proteins"/>
    <property type="match status" value="1"/>
</dbReference>
<keyword evidence="7" id="KW-0012">Acyltransferase</keyword>
<dbReference type="InterPro" id="IPR029098">
    <property type="entry name" value="Acetyltransf_C"/>
</dbReference>
<proteinExistence type="predicted"/>
<dbReference type="NCBIfam" id="TIGR01852">
    <property type="entry name" value="lipid_A_lpxA"/>
    <property type="match status" value="1"/>
</dbReference>
<dbReference type="AlphaFoldDB" id="A0A402CP43"/>
<evidence type="ECO:0000256" key="3">
    <source>
        <dbReference type="ARBA" id="ARBA00022556"/>
    </source>
</evidence>
<dbReference type="InterPro" id="IPR018357">
    <property type="entry name" value="Hexapep_transf_CS"/>
</dbReference>
<keyword evidence="2" id="KW-0444">Lipid biosynthesis</keyword>
<evidence type="ECO:0000313" key="8">
    <source>
        <dbReference type="EMBL" id="BDI33056.1"/>
    </source>
</evidence>
<organism evidence="8 9">
    <name type="scientific">Capsulimonas corticalis</name>
    <dbReference type="NCBI Taxonomy" id="2219043"/>
    <lineage>
        <taxon>Bacteria</taxon>
        <taxon>Bacillati</taxon>
        <taxon>Armatimonadota</taxon>
        <taxon>Armatimonadia</taxon>
        <taxon>Capsulimonadales</taxon>
        <taxon>Capsulimonadaceae</taxon>
        <taxon>Capsulimonas</taxon>
    </lineage>
</organism>
<keyword evidence="9" id="KW-1185">Reference proteome</keyword>
<dbReference type="InterPro" id="IPR010137">
    <property type="entry name" value="Lipid_A_LpxA"/>
</dbReference>
<gene>
    <name evidence="8" type="primary">lpxA</name>
    <name evidence="8" type="ORF">CCAX7_51070</name>
</gene>
<evidence type="ECO:0000256" key="4">
    <source>
        <dbReference type="ARBA" id="ARBA00022679"/>
    </source>
</evidence>
<dbReference type="SUPFAM" id="SSF51161">
    <property type="entry name" value="Trimeric LpxA-like enzymes"/>
    <property type="match status" value="1"/>
</dbReference>